<evidence type="ECO:0000259" key="1">
    <source>
        <dbReference type="Pfam" id="PF11823"/>
    </source>
</evidence>
<dbReference type="Proteomes" id="UP001142078">
    <property type="component" value="Unassembled WGS sequence"/>
</dbReference>
<dbReference type="RefSeq" id="WP_222704719.1">
    <property type="nucleotide sequence ID" value="NZ_CABKTM010000013.1"/>
</dbReference>
<dbReference type="Pfam" id="PF11823">
    <property type="entry name" value="Se_S_carrier"/>
    <property type="match status" value="1"/>
</dbReference>
<reference evidence="2" key="1">
    <citation type="submission" date="2022-07" db="EMBL/GenBank/DDBJ databases">
        <title>Enhanced cultured diversity of the mouse gut microbiota enables custom-made synthetic communities.</title>
        <authorList>
            <person name="Afrizal A."/>
        </authorList>
    </citation>
    <scope>NUCLEOTIDE SEQUENCE</scope>
    <source>
        <strain evidence="2">DSM 29482</strain>
    </source>
</reference>
<evidence type="ECO:0000313" key="2">
    <source>
        <dbReference type="EMBL" id="MCR2043466.1"/>
    </source>
</evidence>
<name>A0A9X2MH73_9FIRM</name>
<protein>
    <submittedName>
        <fullName evidence="2">DUF3343 domain-containing protein</fullName>
    </submittedName>
</protein>
<dbReference type="AlphaFoldDB" id="A0A9X2MH73"/>
<dbReference type="EMBL" id="JANJZL010000002">
    <property type="protein sequence ID" value="MCR2043466.1"/>
    <property type="molecule type" value="Genomic_DNA"/>
</dbReference>
<organism evidence="2 3">
    <name type="scientific">Anaerosalibacter massiliensis</name>
    <dbReference type="NCBI Taxonomy" id="1347392"/>
    <lineage>
        <taxon>Bacteria</taxon>
        <taxon>Bacillati</taxon>
        <taxon>Bacillota</taxon>
        <taxon>Tissierellia</taxon>
        <taxon>Tissierellales</taxon>
        <taxon>Sporanaerobacteraceae</taxon>
        <taxon>Anaerosalibacter</taxon>
    </lineage>
</organism>
<sequence>MMDDFYCVVTFHTTQGALAFENVFKETSFSIKLMPVPRQISSSCGLSARVSCKEKENILKICKDNELEIDDFHKIVKKKEKSWFLNHIKKTTQDNE</sequence>
<comment type="caution">
    <text evidence="2">The sequence shown here is derived from an EMBL/GenBank/DDBJ whole genome shotgun (WGS) entry which is preliminary data.</text>
</comment>
<evidence type="ECO:0000313" key="3">
    <source>
        <dbReference type="Proteomes" id="UP001142078"/>
    </source>
</evidence>
<accession>A0A9X2MH73</accession>
<feature type="domain" description="Putative Se/S carrier protein-like" evidence="1">
    <location>
        <begin position="6"/>
        <end position="74"/>
    </location>
</feature>
<keyword evidence="3" id="KW-1185">Reference proteome</keyword>
<dbReference type="InterPro" id="IPR021778">
    <property type="entry name" value="Se/S_carrier-like"/>
</dbReference>
<gene>
    <name evidence="2" type="ORF">NSA23_04970</name>
</gene>
<proteinExistence type="predicted"/>